<sequence>MSDFFTANKRRLSSSSSEPSPTSSHIKKKQNISNMMNNGNFNPMPSGMGSMGGMKQGQGPLQSIIQPYVQYQFPPVPSSLGNCPQISEIDVNRIAMAVKNIMIGQLNQMVDEKVAPLIECVQRLSEENKRLHLKVDELEMYSRRSCVRVFGAPEDKKDTDAVIYEIAKKA</sequence>
<organism evidence="2 3">
    <name type="scientific">Pinctada imbricata</name>
    <name type="common">Atlantic pearl-oyster</name>
    <name type="synonym">Pinctada martensii</name>
    <dbReference type="NCBI Taxonomy" id="66713"/>
    <lineage>
        <taxon>Eukaryota</taxon>
        <taxon>Metazoa</taxon>
        <taxon>Spiralia</taxon>
        <taxon>Lophotrochozoa</taxon>
        <taxon>Mollusca</taxon>
        <taxon>Bivalvia</taxon>
        <taxon>Autobranchia</taxon>
        <taxon>Pteriomorphia</taxon>
        <taxon>Pterioida</taxon>
        <taxon>Pterioidea</taxon>
        <taxon>Pteriidae</taxon>
        <taxon>Pinctada</taxon>
    </lineage>
</organism>
<evidence type="ECO:0000313" key="2">
    <source>
        <dbReference type="EMBL" id="KAK3087940.1"/>
    </source>
</evidence>
<name>A0AA88XM25_PINIB</name>
<dbReference type="Proteomes" id="UP001186944">
    <property type="component" value="Unassembled WGS sequence"/>
</dbReference>
<keyword evidence="3" id="KW-1185">Reference proteome</keyword>
<evidence type="ECO:0000313" key="3">
    <source>
        <dbReference type="Proteomes" id="UP001186944"/>
    </source>
</evidence>
<gene>
    <name evidence="2" type="ORF">FSP39_012646</name>
</gene>
<reference evidence="2" key="1">
    <citation type="submission" date="2019-08" db="EMBL/GenBank/DDBJ databases">
        <title>The improved chromosome-level genome for the pearl oyster Pinctada fucata martensii using PacBio sequencing and Hi-C.</title>
        <authorList>
            <person name="Zheng Z."/>
        </authorList>
    </citation>
    <scope>NUCLEOTIDE SEQUENCE</scope>
    <source>
        <strain evidence="2">ZZ-2019</strain>
        <tissue evidence="2">Adductor muscle</tissue>
    </source>
</reference>
<dbReference type="EMBL" id="VSWD01000011">
    <property type="protein sequence ID" value="KAK3087940.1"/>
    <property type="molecule type" value="Genomic_DNA"/>
</dbReference>
<dbReference type="AlphaFoldDB" id="A0AA88XM25"/>
<evidence type="ECO:0000256" key="1">
    <source>
        <dbReference type="SAM" id="MobiDB-lite"/>
    </source>
</evidence>
<feature type="compositionally biased region" description="Low complexity" evidence="1">
    <location>
        <begin position="13"/>
        <end position="24"/>
    </location>
</feature>
<proteinExistence type="predicted"/>
<feature type="region of interest" description="Disordered" evidence="1">
    <location>
        <begin position="1"/>
        <end position="38"/>
    </location>
</feature>
<accession>A0AA88XM25</accession>
<comment type="caution">
    <text evidence="2">The sequence shown here is derived from an EMBL/GenBank/DDBJ whole genome shotgun (WGS) entry which is preliminary data.</text>
</comment>
<protein>
    <submittedName>
        <fullName evidence="2">Uncharacterized protein</fullName>
    </submittedName>
</protein>